<accession>A0A918K5A2</accession>
<dbReference type="Pfam" id="PF13489">
    <property type="entry name" value="Methyltransf_23"/>
    <property type="match status" value="1"/>
</dbReference>
<dbReference type="AlphaFoldDB" id="A0A918K5A2"/>
<dbReference type="NCBIfam" id="NF033788">
    <property type="entry name" value="HTH_metalloreg"/>
    <property type="match status" value="1"/>
</dbReference>
<dbReference type="Pfam" id="PF12840">
    <property type="entry name" value="HTH_20"/>
    <property type="match status" value="1"/>
</dbReference>
<dbReference type="PANTHER" id="PTHR43861">
    <property type="entry name" value="TRANS-ACONITATE 2-METHYLTRANSFERASE-RELATED"/>
    <property type="match status" value="1"/>
</dbReference>
<dbReference type="GO" id="GO:0003700">
    <property type="term" value="F:DNA-binding transcription factor activity"/>
    <property type="evidence" value="ECO:0007669"/>
    <property type="project" value="InterPro"/>
</dbReference>
<evidence type="ECO:0000313" key="3">
    <source>
        <dbReference type="Proteomes" id="UP000626148"/>
    </source>
</evidence>
<keyword evidence="3" id="KW-1185">Reference proteome</keyword>
<dbReference type="CDD" id="cd00090">
    <property type="entry name" value="HTH_ARSR"/>
    <property type="match status" value="1"/>
</dbReference>
<name>A0A918K5A2_9GAMM</name>
<proteinExistence type="predicted"/>
<protein>
    <submittedName>
        <fullName evidence="2">Transcriptional regulator</fullName>
    </submittedName>
</protein>
<dbReference type="InterPro" id="IPR036390">
    <property type="entry name" value="WH_DNA-bd_sf"/>
</dbReference>
<dbReference type="Proteomes" id="UP000626148">
    <property type="component" value="Unassembled WGS sequence"/>
</dbReference>
<gene>
    <name evidence="2" type="ORF">GCM10007392_16800</name>
</gene>
<dbReference type="InterPro" id="IPR011991">
    <property type="entry name" value="ArsR-like_HTH"/>
</dbReference>
<feature type="domain" description="HTH arsR-type" evidence="1">
    <location>
        <begin position="1"/>
        <end position="92"/>
    </location>
</feature>
<dbReference type="PROSITE" id="PS50987">
    <property type="entry name" value="HTH_ARSR_2"/>
    <property type="match status" value="1"/>
</dbReference>
<organism evidence="2 3">
    <name type="scientific">Saccharospirillum salsuginis</name>
    <dbReference type="NCBI Taxonomy" id="418750"/>
    <lineage>
        <taxon>Bacteria</taxon>
        <taxon>Pseudomonadati</taxon>
        <taxon>Pseudomonadota</taxon>
        <taxon>Gammaproteobacteria</taxon>
        <taxon>Oceanospirillales</taxon>
        <taxon>Saccharospirillaceae</taxon>
        <taxon>Saccharospirillum</taxon>
    </lineage>
</organism>
<comment type="caution">
    <text evidence="2">The sequence shown here is derived from an EMBL/GenBank/DDBJ whole genome shotgun (WGS) entry which is preliminary data.</text>
</comment>
<dbReference type="SMART" id="SM00418">
    <property type="entry name" value="HTH_ARSR"/>
    <property type="match status" value="1"/>
</dbReference>
<dbReference type="InterPro" id="IPR036388">
    <property type="entry name" value="WH-like_DNA-bd_sf"/>
</dbReference>
<evidence type="ECO:0000259" key="1">
    <source>
        <dbReference type="PROSITE" id="PS50987"/>
    </source>
</evidence>
<dbReference type="EMBL" id="BMXR01000003">
    <property type="protein sequence ID" value="GGX50008.1"/>
    <property type="molecule type" value="Genomic_DNA"/>
</dbReference>
<dbReference type="Gene3D" id="1.10.10.10">
    <property type="entry name" value="Winged helix-like DNA-binding domain superfamily/Winged helix DNA-binding domain"/>
    <property type="match status" value="1"/>
</dbReference>
<evidence type="ECO:0000313" key="2">
    <source>
        <dbReference type="EMBL" id="GGX50008.1"/>
    </source>
</evidence>
<reference evidence="2" key="1">
    <citation type="journal article" date="2014" name="Int. J. Syst. Evol. Microbiol.">
        <title>Complete genome sequence of Corynebacterium casei LMG S-19264T (=DSM 44701T), isolated from a smear-ripened cheese.</title>
        <authorList>
            <consortium name="US DOE Joint Genome Institute (JGI-PGF)"/>
            <person name="Walter F."/>
            <person name="Albersmeier A."/>
            <person name="Kalinowski J."/>
            <person name="Ruckert C."/>
        </authorList>
    </citation>
    <scope>NUCLEOTIDE SEQUENCE</scope>
    <source>
        <strain evidence="2">KCTC 22169</strain>
    </source>
</reference>
<dbReference type="InterPro" id="IPR029063">
    <property type="entry name" value="SAM-dependent_MTases_sf"/>
</dbReference>
<dbReference type="CDD" id="cd02440">
    <property type="entry name" value="AdoMet_MTases"/>
    <property type="match status" value="1"/>
</dbReference>
<dbReference type="Gene3D" id="3.40.50.150">
    <property type="entry name" value="Vaccinia Virus protein VP39"/>
    <property type="match status" value="1"/>
</dbReference>
<reference evidence="2" key="2">
    <citation type="submission" date="2020-09" db="EMBL/GenBank/DDBJ databases">
        <authorList>
            <person name="Sun Q."/>
            <person name="Kim S."/>
        </authorList>
    </citation>
    <scope>NUCLEOTIDE SEQUENCE</scope>
    <source>
        <strain evidence="2">KCTC 22169</strain>
    </source>
</reference>
<sequence>MTLDQLPPFFKAIGDPIRLTVLQVLGHGAFGVLELSELLETRQSGMSHHLKILSKAGWVESRREGNSIYYRRALTDRLGIQQQVFRSLDGYELPEDLQRKLADIRQARLQAAEAFFASHADEFELHQERIALFHQYGPETLQLLDSCRLPKHRRALEVGPGKGDFLTALHDRFDSVTGVDISRAMLDQARSQTSGLSHLNLRQADTGQLVSEAAHFDVIVYNMVLHHVPAPGQELVHCAQLLNDGGLLVVTDLCRHDQEWAHNQCGDQWLGFEPDELHQWARAAGLDTEQSRFLALRNGFQVQTQVYRKPVATESTLDCEPADTLSTLT</sequence>
<dbReference type="PRINTS" id="PR00778">
    <property type="entry name" value="HTHARSR"/>
</dbReference>
<dbReference type="RefSeq" id="WP_189608085.1">
    <property type="nucleotide sequence ID" value="NZ_BMXR01000003.1"/>
</dbReference>
<dbReference type="SUPFAM" id="SSF53335">
    <property type="entry name" value="S-adenosyl-L-methionine-dependent methyltransferases"/>
    <property type="match status" value="1"/>
</dbReference>
<dbReference type="InterPro" id="IPR001845">
    <property type="entry name" value="HTH_ArsR_DNA-bd_dom"/>
</dbReference>
<dbReference type="SUPFAM" id="SSF46785">
    <property type="entry name" value="Winged helix' DNA-binding domain"/>
    <property type="match status" value="1"/>
</dbReference>